<dbReference type="Pfam" id="PF00809">
    <property type="entry name" value="Pterin_bind"/>
    <property type="match status" value="1"/>
</dbReference>
<dbReference type="RefSeq" id="WP_245865223.1">
    <property type="nucleotide sequence ID" value="NZ_CP016353.1"/>
</dbReference>
<dbReference type="AlphaFoldDB" id="A0A1G6WBD5"/>
<keyword evidence="11" id="KW-1185">Reference proteome</keyword>
<dbReference type="InterPro" id="IPR000489">
    <property type="entry name" value="Pterin-binding_dom"/>
</dbReference>
<reference evidence="10 11" key="1">
    <citation type="submission" date="2016-10" db="EMBL/GenBank/DDBJ databases">
        <authorList>
            <person name="de Groot N.N."/>
        </authorList>
    </citation>
    <scope>NUCLEOTIDE SEQUENCE [LARGE SCALE GENOMIC DNA]</scope>
    <source>
        <strain evidence="10 11">CGMCC 4.5506</strain>
    </source>
</reference>
<dbReference type="GO" id="GO:0046656">
    <property type="term" value="P:folic acid biosynthetic process"/>
    <property type="evidence" value="ECO:0007669"/>
    <property type="project" value="UniProtKB-KW"/>
</dbReference>
<dbReference type="NCBIfam" id="TIGR01496">
    <property type="entry name" value="DHPS"/>
    <property type="match status" value="1"/>
</dbReference>
<evidence type="ECO:0000256" key="6">
    <source>
        <dbReference type="ARBA" id="ARBA00022679"/>
    </source>
</evidence>
<keyword evidence="7" id="KW-0479">Metal-binding</keyword>
<dbReference type="EC" id="2.5.1.15" evidence="5"/>
<dbReference type="SUPFAM" id="SSF51717">
    <property type="entry name" value="Dihydropteroate synthetase-like"/>
    <property type="match status" value="1"/>
</dbReference>
<dbReference type="InterPro" id="IPR011005">
    <property type="entry name" value="Dihydropteroate_synth-like_sf"/>
</dbReference>
<protein>
    <recommendedName>
        <fullName evidence="5">dihydropteroate synthase</fullName>
        <ecNumber evidence="5">2.5.1.15</ecNumber>
    </recommendedName>
</protein>
<keyword evidence="8" id="KW-0460">Magnesium</keyword>
<dbReference type="Proteomes" id="UP000199494">
    <property type="component" value="Unassembled WGS sequence"/>
</dbReference>
<dbReference type="EMBL" id="FMZE01000010">
    <property type="protein sequence ID" value="SDD63114.1"/>
    <property type="molecule type" value="Genomic_DNA"/>
</dbReference>
<dbReference type="GO" id="GO:0046872">
    <property type="term" value="F:metal ion binding"/>
    <property type="evidence" value="ECO:0007669"/>
    <property type="project" value="UniProtKB-KW"/>
</dbReference>
<dbReference type="STRING" id="530584.SAMN05421630_110277"/>
<keyword evidence="6" id="KW-0808">Transferase</keyword>
<comment type="pathway">
    <text evidence="3">Cofactor biosynthesis; tetrahydrofolate biosynthesis; 7,8-dihydrofolate from 2-amino-4-hydroxy-6-hydroxymethyl-7,8-dihydropteridine diphosphate and 4-aminobenzoate: step 1/2.</text>
</comment>
<name>A0A1G6WBD5_9PSEU</name>
<dbReference type="InterPro" id="IPR006390">
    <property type="entry name" value="DHP_synth_dom"/>
</dbReference>
<organism evidence="10 11">
    <name type="scientific">Prauserella marina</name>
    <dbReference type="NCBI Taxonomy" id="530584"/>
    <lineage>
        <taxon>Bacteria</taxon>
        <taxon>Bacillati</taxon>
        <taxon>Actinomycetota</taxon>
        <taxon>Actinomycetes</taxon>
        <taxon>Pseudonocardiales</taxon>
        <taxon>Pseudonocardiaceae</taxon>
        <taxon>Prauserella</taxon>
    </lineage>
</organism>
<dbReference type="GO" id="GO:0004156">
    <property type="term" value="F:dihydropteroate synthase activity"/>
    <property type="evidence" value="ECO:0007669"/>
    <property type="project" value="UniProtKB-EC"/>
</dbReference>
<evidence type="ECO:0000256" key="5">
    <source>
        <dbReference type="ARBA" id="ARBA00012458"/>
    </source>
</evidence>
<comment type="similarity">
    <text evidence="4">Belongs to the DHPS family.</text>
</comment>
<dbReference type="PROSITE" id="PS50972">
    <property type="entry name" value="PTERIN_BINDING"/>
    <property type="match status" value="1"/>
</dbReference>
<comment type="catalytic activity">
    <reaction evidence="1">
        <text>(7,8-dihydropterin-6-yl)methyl diphosphate + 4-aminobenzoate = 7,8-dihydropteroate + diphosphate</text>
        <dbReference type="Rhea" id="RHEA:19949"/>
        <dbReference type="ChEBI" id="CHEBI:17836"/>
        <dbReference type="ChEBI" id="CHEBI:17839"/>
        <dbReference type="ChEBI" id="CHEBI:33019"/>
        <dbReference type="ChEBI" id="CHEBI:72950"/>
        <dbReference type="EC" id="2.5.1.15"/>
    </reaction>
</comment>
<dbReference type="InterPro" id="IPR045031">
    <property type="entry name" value="DHP_synth-like"/>
</dbReference>
<evidence type="ECO:0000256" key="1">
    <source>
        <dbReference type="ARBA" id="ARBA00000012"/>
    </source>
</evidence>
<evidence type="ECO:0000256" key="2">
    <source>
        <dbReference type="ARBA" id="ARBA00001946"/>
    </source>
</evidence>
<dbReference type="PANTHER" id="PTHR20941">
    <property type="entry name" value="FOLATE SYNTHESIS PROTEINS"/>
    <property type="match status" value="1"/>
</dbReference>
<proteinExistence type="inferred from homology"/>
<dbReference type="PANTHER" id="PTHR20941:SF1">
    <property type="entry name" value="FOLIC ACID SYNTHESIS PROTEIN FOL1"/>
    <property type="match status" value="1"/>
</dbReference>
<evidence type="ECO:0000256" key="4">
    <source>
        <dbReference type="ARBA" id="ARBA00009503"/>
    </source>
</evidence>
<gene>
    <name evidence="10" type="ORF">SAMN05421630_110277</name>
</gene>
<dbReference type="GO" id="GO:0046654">
    <property type="term" value="P:tetrahydrofolate biosynthetic process"/>
    <property type="evidence" value="ECO:0007669"/>
    <property type="project" value="TreeGrafter"/>
</dbReference>
<sequence length="280" mass="29068">MTVTIDQTTLSAYAAQSAVVRPDVGRLKVMGVLNATPDSFWSGSRYEATAQAIAVGEEMFAEGAWAVDVGGESTRSGASPVSAEEELDRVSPIISALAKRGRVSVDTRHAEVAEAAVRLGASVVNDVSGALHEVAGRLGVGYVGMHSTAVPVRPGTQPGYDDVVTEVSNHLLDIAAAALSAGTTELWIDPGIGFGKGTEDNLHLLRRLPELCGLGIPVLLGVSRKSFIGAVTGRGVADRLPASLAVVAPAWAAGVDVIRVHDVAQTIDTIAMLDTIWGRQ</sequence>
<dbReference type="GO" id="GO:0005829">
    <property type="term" value="C:cytosol"/>
    <property type="evidence" value="ECO:0007669"/>
    <property type="project" value="TreeGrafter"/>
</dbReference>
<accession>A0A1G6WBD5</accession>
<evidence type="ECO:0000313" key="10">
    <source>
        <dbReference type="EMBL" id="SDD63114.1"/>
    </source>
</evidence>
<evidence type="ECO:0000256" key="9">
    <source>
        <dbReference type="ARBA" id="ARBA00022909"/>
    </source>
</evidence>
<keyword evidence="9" id="KW-0289">Folate biosynthesis</keyword>
<dbReference type="CDD" id="cd00739">
    <property type="entry name" value="DHPS"/>
    <property type="match status" value="1"/>
</dbReference>
<evidence type="ECO:0000313" key="11">
    <source>
        <dbReference type="Proteomes" id="UP000199494"/>
    </source>
</evidence>
<evidence type="ECO:0000256" key="7">
    <source>
        <dbReference type="ARBA" id="ARBA00022723"/>
    </source>
</evidence>
<dbReference type="Gene3D" id="3.20.20.20">
    <property type="entry name" value="Dihydropteroate synthase-like"/>
    <property type="match status" value="1"/>
</dbReference>
<comment type="cofactor">
    <cofactor evidence="2">
        <name>Mg(2+)</name>
        <dbReference type="ChEBI" id="CHEBI:18420"/>
    </cofactor>
</comment>
<evidence type="ECO:0000256" key="8">
    <source>
        <dbReference type="ARBA" id="ARBA00022842"/>
    </source>
</evidence>
<evidence type="ECO:0000256" key="3">
    <source>
        <dbReference type="ARBA" id="ARBA00004763"/>
    </source>
</evidence>